<evidence type="ECO:0000313" key="3">
    <source>
        <dbReference type="Proteomes" id="UP001291912"/>
    </source>
</evidence>
<feature type="transmembrane region" description="Helical" evidence="1">
    <location>
        <begin position="14"/>
        <end position="36"/>
    </location>
</feature>
<gene>
    <name evidence="2" type="ORF">R2Q92_00455</name>
</gene>
<keyword evidence="3" id="KW-1185">Reference proteome</keyword>
<name>A0ABU5N2I7_9MICO</name>
<evidence type="ECO:0000256" key="1">
    <source>
        <dbReference type="SAM" id="Phobius"/>
    </source>
</evidence>
<sequence>MLSAFGVIRPVDRLWIRLVVPAISVIGLSVGVLLFPPESSGVTLYVLAMAALLVLGLALLLAFRYRGIDRAARRHGEPSEGIVLVLFARAVLLGQGEGDGVRSVGGGWLRLRGGEAEAWEAGAAGPRALVSGVLVAVEPIYGNVLSRPVARFRFVDGRVLDAAIVRAGFADLRGWSSGDIRVLAGQ</sequence>
<proteinExistence type="predicted"/>
<feature type="transmembrane region" description="Helical" evidence="1">
    <location>
        <begin position="42"/>
        <end position="63"/>
    </location>
</feature>
<comment type="caution">
    <text evidence="2">The sequence shown here is derived from an EMBL/GenBank/DDBJ whole genome shotgun (WGS) entry which is preliminary data.</text>
</comment>
<evidence type="ECO:0000313" key="2">
    <source>
        <dbReference type="EMBL" id="MDZ8160290.1"/>
    </source>
</evidence>
<dbReference type="Proteomes" id="UP001291912">
    <property type="component" value="Unassembled WGS sequence"/>
</dbReference>
<dbReference type="EMBL" id="JAWJYN010000001">
    <property type="protein sequence ID" value="MDZ8160290.1"/>
    <property type="molecule type" value="Genomic_DNA"/>
</dbReference>
<dbReference type="RefSeq" id="WP_194423034.1">
    <property type="nucleotide sequence ID" value="NZ_BAAAPT010000001.1"/>
</dbReference>
<organism evidence="2 3">
    <name type="scientific">Microbacterium aquimaris</name>
    <dbReference type="NCBI Taxonomy" id="459816"/>
    <lineage>
        <taxon>Bacteria</taxon>
        <taxon>Bacillati</taxon>
        <taxon>Actinomycetota</taxon>
        <taxon>Actinomycetes</taxon>
        <taxon>Micrococcales</taxon>
        <taxon>Microbacteriaceae</taxon>
        <taxon>Microbacterium</taxon>
    </lineage>
</organism>
<accession>A0ABU5N2I7</accession>
<reference evidence="2 3" key="1">
    <citation type="submission" date="2023-10" db="EMBL/GenBank/DDBJ databases">
        <title>Microbacterium xanthum sp. nov., isolated from seaweed.</title>
        <authorList>
            <person name="Lee S.D."/>
        </authorList>
    </citation>
    <scope>NUCLEOTIDE SEQUENCE [LARGE SCALE GENOMIC DNA]</scope>
    <source>
        <strain evidence="2 3">KCTC 19124</strain>
    </source>
</reference>
<keyword evidence="1" id="KW-0472">Membrane</keyword>
<keyword evidence="1" id="KW-0812">Transmembrane</keyword>
<protein>
    <submittedName>
        <fullName evidence="2">Uncharacterized protein</fullName>
    </submittedName>
</protein>
<keyword evidence="1" id="KW-1133">Transmembrane helix</keyword>